<reference evidence="1" key="2">
    <citation type="submission" date="2014-03" db="EMBL/GenBank/DDBJ databases">
        <title>The Genome Annotation of Fusarium oxysporum PHW808.</title>
        <authorList>
            <consortium name="The Broad Institute Genomics Platform"/>
            <person name="Ma L.-J."/>
            <person name="Corby-Kistler H."/>
            <person name="Broz K."/>
            <person name="Gale L.R."/>
            <person name="Jonkers W."/>
            <person name="O'Donnell K."/>
            <person name="Ploetz R."/>
            <person name="Steinberg C."/>
            <person name="Schwartz D.C."/>
            <person name="VanEtten H."/>
            <person name="Zhou S."/>
            <person name="Young S.K."/>
            <person name="Zeng Q."/>
            <person name="Gargeya S."/>
            <person name="Fitzgerald M."/>
            <person name="Abouelleil A."/>
            <person name="Alvarado L."/>
            <person name="Chapman S.B."/>
            <person name="Gainer-Dewar J."/>
            <person name="Goldberg J."/>
            <person name="Griggs A."/>
            <person name="Gujja S."/>
            <person name="Hansen M."/>
            <person name="Howarth C."/>
            <person name="Imamovic A."/>
            <person name="Ireland A."/>
            <person name="Larimer J."/>
            <person name="McCowan C."/>
            <person name="Murphy C."/>
            <person name="Pearson M."/>
            <person name="Poon T.W."/>
            <person name="Priest M."/>
            <person name="Roberts A."/>
            <person name="Saif S."/>
            <person name="Shea T."/>
            <person name="Sykes S."/>
            <person name="Wortman J."/>
            <person name="Nusbaum C."/>
            <person name="Birren B."/>
        </authorList>
    </citation>
    <scope>NUCLEOTIDE SEQUENCE</scope>
    <source>
        <strain evidence="1">54008</strain>
    </source>
</reference>
<gene>
    <name evidence="1" type="ORF">FOPG_12238</name>
</gene>
<dbReference type="Proteomes" id="UP000030676">
    <property type="component" value="Unassembled WGS sequence"/>
</dbReference>
<dbReference type="AlphaFoldDB" id="X0H7G0"/>
<protein>
    <submittedName>
        <fullName evidence="1">Uncharacterized protein</fullName>
    </submittedName>
</protein>
<dbReference type="SUPFAM" id="SSF48695">
    <property type="entry name" value="Multiheme cytochromes"/>
    <property type="match status" value="1"/>
</dbReference>
<organism evidence="1">
    <name type="scientific">Fusarium oxysporum f. sp. conglutinans race 2 54008</name>
    <dbReference type="NCBI Taxonomy" id="1089457"/>
    <lineage>
        <taxon>Eukaryota</taxon>
        <taxon>Fungi</taxon>
        <taxon>Dikarya</taxon>
        <taxon>Ascomycota</taxon>
        <taxon>Pezizomycotina</taxon>
        <taxon>Sordariomycetes</taxon>
        <taxon>Hypocreomycetidae</taxon>
        <taxon>Hypocreales</taxon>
        <taxon>Nectriaceae</taxon>
        <taxon>Fusarium</taxon>
        <taxon>Fusarium oxysporum species complex</taxon>
    </lineage>
</organism>
<dbReference type="InterPro" id="IPR036280">
    <property type="entry name" value="Multihaem_cyt_sf"/>
</dbReference>
<sequence length="147" mass="16619">MTDENASFIRQSFLRGYLAPAFNPPSRTCPRCHASFTGSKTMCLRCLKDIYTEQAADKREGERDTFLSYCENEKCNETTLHLGPGCVPCNAHGKNVYQVICVDCELVMDVPYTVKDDQGGFVDMLKVRNLWCVKCRGLADSWVRMDA</sequence>
<evidence type="ECO:0000313" key="1">
    <source>
        <dbReference type="EMBL" id="EXL72197.1"/>
    </source>
</evidence>
<name>X0H7G0_FUSOX</name>
<reference evidence="1" key="1">
    <citation type="submission" date="2011-11" db="EMBL/GenBank/DDBJ databases">
        <title>The Genome Sequence of Fusarium oxysporum PHW808.</title>
        <authorList>
            <consortium name="The Broad Institute Genome Sequencing Platform"/>
            <person name="Ma L.-J."/>
            <person name="Gale L.R."/>
            <person name="Schwartz D.C."/>
            <person name="Zhou S."/>
            <person name="Corby-Kistler H."/>
            <person name="Young S.K."/>
            <person name="Zeng Q."/>
            <person name="Gargeya S."/>
            <person name="Fitzgerald M."/>
            <person name="Haas B."/>
            <person name="Abouelleil A."/>
            <person name="Alvarado L."/>
            <person name="Arachchi H.M."/>
            <person name="Berlin A."/>
            <person name="Brown A."/>
            <person name="Chapman S.B."/>
            <person name="Chen Z."/>
            <person name="Dunbar C."/>
            <person name="Freedman E."/>
            <person name="Gearin G."/>
            <person name="Goldberg J."/>
            <person name="Griggs A."/>
            <person name="Gujja S."/>
            <person name="Heiman D."/>
            <person name="Howarth C."/>
            <person name="Larson L."/>
            <person name="Lui A."/>
            <person name="MacDonald P.J.P."/>
            <person name="Montmayeur A."/>
            <person name="Murphy C."/>
            <person name="Neiman D."/>
            <person name="Pearson M."/>
            <person name="Priest M."/>
            <person name="Roberts A."/>
            <person name="Saif S."/>
            <person name="Shea T."/>
            <person name="Shenoy N."/>
            <person name="Sisk P."/>
            <person name="Stolte C."/>
            <person name="Sykes S."/>
            <person name="Wortman J."/>
            <person name="Nusbaum C."/>
            <person name="Birren B."/>
        </authorList>
    </citation>
    <scope>NUCLEOTIDE SEQUENCE [LARGE SCALE GENOMIC DNA]</scope>
    <source>
        <strain evidence="1">54008</strain>
    </source>
</reference>
<accession>X0H7G0</accession>
<dbReference type="HOGENOM" id="CLU_1759291_0_0_1"/>
<dbReference type="OrthoDB" id="5017227at2759"/>
<proteinExistence type="predicted"/>
<dbReference type="EMBL" id="KK033216">
    <property type="protein sequence ID" value="EXL72197.1"/>
    <property type="molecule type" value="Genomic_DNA"/>
</dbReference>